<dbReference type="SUPFAM" id="SSF74650">
    <property type="entry name" value="Galactose mutarotase-like"/>
    <property type="match status" value="1"/>
</dbReference>
<evidence type="ECO:0000256" key="1">
    <source>
        <dbReference type="SAM" id="SignalP"/>
    </source>
</evidence>
<feature type="signal peptide" evidence="1">
    <location>
        <begin position="1"/>
        <end position="21"/>
    </location>
</feature>
<dbReference type="InterPro" id="IPR011013">
    <property type="entry name" value="Gal_mutarotase_sf_dom"/>
</dbReference>
<keyword evidence="1" id="KW-0732">Signal</keyword>
<gene>
    <name evidence="2" type="ORF">GCM10023313_21740</name>
</gene>
<dbReference type="RefSeq" id="WP_345331225.1">
    <property type="nucleotide sequence ID" value="NZ_BAABJI010000002.1"/>
</dbReference>
<reference evidence="3" key="1">
    <citation type="journal article" date="2019" name="Int. J. Syst. Evol. Microbiol.">
        <title>The Global Catalogue of Microorganisms (GCM) 10K type strain sequencing project: providing services to taxonomists for standard genome sequencing and annotation.</title>
        <authorList>
            <consortium name="The Broad Institute Genomics Platform"/>
            <consortium name="The Broad Institute Genome Sequencing Center for Infectious Disease"/>
            <person name="Wu L."/>
            <person name="Ma J."/>
        </authorList>
    </citation>
    <scope>NUCLEOTIDE SEQUENCE [LARGE SCALE GENOMIC DNA]</scope>
    <source>
        <strain evidence="3">JCM 18283</strain>
    </source>
</reference>
<keyword evidence="3" id="KW-1185">Reference proteome</keyword>
<evidence type="ECO:0000313" key="2">
    <source>
        <dbReference type="EMBL" id="GAA4917762.1"/>
    </source>
</evidence>
<comment type="caution">
    <text evidence="2">The sequence shown here is derived from an EMBL/GenBank/DDBJ whole genome shotgun (WGS) entry which is preliminary data.</text>
</comment>
<dbReference type="EMBL" id="BAABJI010000002">
    <property type="protein sequence ID" value="GAA4917762.1"/>
    <property type="molecule type" value="Genomic_DNA"/>
</dbReference>
<dbReference type="InterPro" id="IPR032342">
    <property type="entry name" value="DUF4861"/>
</dbReference>
<evidence type="ECO:0000313" key="3">
    <source>
        <dbReference type="Proteomes" id="UP001501436"/>
    </source>
</evidence>
<dbReference type="Pfam" id="PF16153">
    <property type="entry name" value="DUF4861"/>
    <property type="match status" value="1"/>
</dbReference>
<name>A0ABP9FVL1_9SPHI</name>
<sequence length="392" mass="44012">MRLTKYLLVAATIFLYKSACAQQVLNVSVSNTLGFDRTEVVSIDVIKLSGFLKRKQLQHIRIKNKQTGKPEPVQWVDNDSDGKPDELLFLANVNANGKADFVLFADKNLALPKSQLIAYSRFVPERTDDYAWENDRVAFRTYGPDAQRRTEQHLENGTLSSGVDLWLKRTTTPVINKWYNGYLTDPGFYHTDHGEGYDPYHVGASRGTGGTGVWVNDSLLVSKNFVTHKTVAEGPLRTIFELTYAPYGPYLVVENKRISLDVGSNFSKFVIAYRSKKPLPNYTVGITLHRNEGQTGIDEKAGIFSHHEQIDGVYIGQGIVIDPKVIQKAFANKTKTPDQSNLLVLTKPSGKVTYYAGFAWQKSGHVQNRSDWENMLKKQAEIVAHPLIVTTK</sequence>
<protein>
    <submittedName>
        <fullName evidence="2">DUF4861 domain-containing protein</fullName>
    </submittedName>
</protein>
<organism evidence="2 3">
    <name type="scientific">Mucilaginibacter defluvii</name>
    <dbReference type="NCBI Taxonomy" id="1196019"/>
    <lineage>
        <taxon>Bacteria</taxon>
        <taxon>Pseudomonadati</taxon>
        <taxon>Bacteroidota</taxon>
        <taxon>Sphingobacteriia</taxon>
        <taxon>Sphingobacteriales</taxon>
        <taxon>Sphingobacteriaceae</taxon>
        <taxon>Mucilaginibacter</taxon>
    </lineage>
</organism>
<proteinExistence type="predicted"/>
<dbReference type="Proteomes" id="UP001501436">
    <property type="component" value="Unassembled WGS sequence"/>
</dbReference>
<accession>A0ABP9FVL1</accession>
<feature type="chain" id="PRO_5047044267" evidence="1">
    <location>
        <begin position="22"/>
        <end position="392"/>
    </location>
</feature>